<organism evidence="2">
    <name type="scientific">Protopterus annectens</name>
    <name type="common">African lungfish</name>
    <dbReference type="NCBI Taxonomy" id="7888"/>
    <lineage>
        <taxon>Eukaryota</taxon>
        <taxon>Metazoa</taxon>
        <taxon>Chordata</taxon>
        <taxon>Craniata</taxon>
        <taxon>Vertebrata</taxon>
        <taxon>Euteleostomi</taxon>
        <taxon>Dipnomorpha</taxon>
        <taxon>Ceratodontiformes</taxon>
        <taxon>Lepidosirenoidei</taxon>
        <taxon>Protopteridae</taxon>
        <taxon>Protopterus</taxon>
    </lineage>
</organism>
<evidence type="ECO:0000313" key="2">
    <source>
        <dbReference type="EMBL" id="AEB32557.1"/>
    </source>
</evidence>
<feature type="region of interest" description="Disordered" evidence="1">
    <location>
        <begin position="1"/>
        <end position="24"/>
    </location>
</feature>
<reference evidence="2" key="1">
    <citation type="journal article" date="2011" name="BMC Evol. Biol.">
        <title>A general scenario of Hox gene inventory variation among major sarcopterygian lineages.</title>
        <authorList>
            <person name="Liang D."/>
            <person name="Wu R."/>
            <person name="Geng J."/>
            <person name="Wang C."/>
            <person name="Zhang P."/>
        </authorList>
    </citation>
    <scope>NUCLEOTIDE SEQUENCE</scope>
</reference>
<dbReference type="AlphaFoldDB" id="F5AP47"/>
<proteinExistence type="predicted"/>
<dbReference type="GO" id="GO:0003677">
    <property type="term" value="F:DNA binding"/>
    <property type="evidence" value="ECO:0007669"/>
    <property type="project" value="UniProtKB-KW"/>
</dbReference>
<feature type="compositionally biased region" description="Low complexity" evidence="1">
    <location>
        <begin position="72"/>
        <end position="94"/>
    </location>
</feature>
<evidence type="ECO:0000256" key="1">
    <source>
        <dbReference type="SAM" id="MobiDB-lite"/>
    </source>
</evidence>
<name>F5AP47_PROAN</name>
<feature type="non-terminal residue" evidence="2">
    <location>
        <position position="1"/>
    </location>
</feature>
<dbReference type="EMBL" id="HQ441298">
    <property type="protein sequence ID" value="AEB32557.1"/>
    <property type="molecule type" value="Genomic_DNA"/>
</dbReference>
<accession>F5AP47</accession>
<protein>
    <submittedName>
        <fullName evidence="2">Homeobox protein C3</fullName>
    </submittedName>
</protein>
<feature type="non-terminal residue" evidence="2">
    <location>
        <position position="120"/>
    </location>
</feature>
<feature type="region of interest" description="Disordered" evidence="1">
    <location>
        <begin position="64"/>
        <end position="120"/>
    </location>
</feature>
<sequence length="120" mass="12822">ENTGPFAECPYQEPNGMGYLGQQSYQPPNEYIPTCFLQRESATNSASLKADQVNKGILRTNVCQSSDLPEQSQRPSVVPSPNSSCISSQISPSNTVPGPVTKSSNTNGIGTVKSTNSIRK</sequence>
<feature type="compositionally biased region" description="Polar residues" evidence="1">
    <location>
        <begin position="101"/>
        <end position="120"/>
    </location>
</feature>
<keyword evidence="2" id="KW-0371">Homeobox</keyword>